<dbReference type="EMBL" id="FRFE01000024">
    <property type="protein sequence ID" value="SHO51290.1"/>
    <property type="molecule type" value="Genomic_DNA"/>
</dbReference>
<evidence type="ECO:0000313" key="1">
    <source>
        <dbReference type="EMBL" id="SHO51290.1"/>
    </source>
</evidence>
<organism evidence="1 2">
    <name type="scientific">Desulfopila aestuarii DSM 18488</name>
    <dbReference type="NCBI Taxonomy" id="1121416"/>
    <lineage>
        <taxon>Bacteria</taxon>
        <taxon>Pseudomonadati</taxon>
        <taxon>Thermodesulfobacteriota</taxon>
        <taxon>Desulfobulbia</taxon>
        <taxon>Desulfobulbales</taxon>
        <taxon>Desulfocapsaceae</taxon>
        <taxon>Desulfopila</taxon>
    </lineage>
</organism>
<accession>A0A1M7YF95</accession>
<dbReference type="AlphaFoldDB" id="A0A1M7YF95"/>
<name>A0A1M7YF95_9BACT</name>
<keyword evidence="2" id="KW-1185">Reference proteome</keyword>
<dbReference type="RefSeq" id="WP_234981226.1">
    <property type="nucleotide sequence ID" value="NZ_FRFE01000024.1"/>
</dbReference>
<reference evidence="1 2" key="1">
    <citation type="submission" date="2016-12" db="EMBL/GenBank/DDBJ databases">
        <authorList>
            <person name="Song W.-J."/>
            <person name="Kurnit D.M."/>
        </authorList>
    </citation>
    <scope>NUCLEOTIDE SEQUENCE [LARGE SCALE GENOMIC DNA]</scope>
    <source>
        <strain evidence="1 2">DSM 18488</strain>
    </source>
</reference>
<gene>
    <name evidence="1" type="ORF">SAMN02745220_03936</name>
</gene>
<dbReference type="Proteomes" id="UP000184603">
    <property type="component" value="Unassembled WGS sequence"/>
</dbReference>
<protein>
    <submittedName>
        <fullName evidence="1">Uncharacterized protein</fullName>
    </submittedName>
</protein>
<proteinExistence type="predicted"/>
<sequence length="45" mass="5325">MSRMKGPFLSESQHEGNLVKHQAKEADIWAIDIRYRRRRQTSLLA</sequence>
<evidence type="ECO:0000313" key="2">
    <source>
        <dbReference type="Proteomes" id="UP000184603"/>
    </source>
</evidence>